<feature type="compositionally biased region" description="Gly residues" evidence="5">
    <location>
        <begin position="8"/>
        <end position="17"/>
    </location>
</feature>
<accession>A0A0L0HJ71</accession>
<dbReference type="AlphaFoldDB" id="A0A0L0HJ71"/>
<dbReference type="GO" id="GO:0046872">
    <property type="term" value="F:metal ion binding"/>
    <property type="evidence" value="ECO:0007669"/>
    <property type="project" value="UniProtKB-KW"/>
</dbReference>
<keyword evidence="3" id="KW-0862">Zinc</keyword>
<keyword evidence="2" id="KW-0479">Metal-binding</keyword>
<dbReference type="InParanoid" id="A0A0L0HJ71"/>
<dbReference type="EMBL" id="KQ257455">
    <property type="protein sequence ID" value="KND00884.1"/>
    <property type="molecule type" value="Genomic_DNA"/>
</dbReference>
<dbReference type="OMA" id="CKSKRRY"/>
<sequence length="163" mass="18001">MGRKQQKGQGGRGGGKSSGQRIEHKEAFQRMNFLYQAAVLMASTPVATSRNQDSTALTSEPSPNIKQNKCNTISGLGRFYAHTLRQVERKLVLRSHPYVKRTMCKYCEGILLCGVTASVRTSARGKNTLIQTVCKECQHAKSLPVMHSKELHAERAAVQDIGK</sequence>
<evidence type="ECO:0000256" key="4">
    <source>
        <dbReference type="ARBA" id="ARBA00038402"/>
    </source>
</evidence>
<evidence type="ECO:0000256" key="1">
    <source>
        <dbReference type="ARBA" id="ARBA00022694"/>
    </source>
</evidence>
<dbReference type="OrthoDB" id="128536at2759"/>
<dbReference type="InterPro" id="IPR007175">
    <property type="entry name" value="Rpr2/Snm1/Rpp21"/>
</dbReference>
<dbReference type="STRING" id="645134.A0A0L0HJ71"/>
<dbReference type="PANTHER" id="PTHR14742:SF0">
    <property type="entry name" value="RIBONUCLEASE P PROTEIN SUBUNIT P21"/>
    <property type="match status" value="1"/>
</dbReference>
<evidence type="ECO:0000256" key="5">
    <source>
        <dbReference type="SAM" id="MobiDB-lite"/>
    </source>
</evidence>
<proteinExistence type="inferred from homology"/>
<dbReference type="RefSeq" id="XP_016608923.1">
    <property type="nucleotide sequence ID" value="XM_016752235.1"/>
</dbReference>
<dbReference type="VEuPathDB" id="FungiDB:SPPG_03985"/>
<evidence type="ECO:0000313" key="6">
    <source>
        <dbReference type="EMBL" id="KND00884.1"/>
    </source>
</evidence>
<evidence type="ECO:0000256" key="3">
    <source>
        <dbReference type="ARBA" id="ARBA00022833"/>
    </source>
</evidence>
<dbReference type="Pfam" id="PF04032">
    <property type="entry name" value="Rpr2"/>
    <property type="match status" value="1"/>
</dbReference>
<keyword evidence="1" id="KW-0819">tRNA processing</keyword>
<gene>
    <name evidence="6" type="ORF">SPPG_03985</name>
</gene>
<dbReference type="Proteomes" id="UP000053201">
    <property type="component" value="Unassembled WGS sequence"/>
</dbReference>
<reference evidence="6 7" key="1">
    <citation type="submission" date="2009-08" db="EMBL/GenBank/DDBJ databases">
        <title>The Genome Sequence of Spizellomyces punctatus strain DAOM BR117.</title>
        <authorList>
            <consortium name="The Broad Institute Genome Sequencing Platform"/>
            <person name="Russ C."/>
            <person name="Cuomo C."/>
            <person name="Shea T."/>
            <person name="Young S.K."/>
            <person name="Zeng Q."/>
            <person name="Koehrsen M."/>
            <person name="Haas B."/>
            <person name="Borodovsky M."/>
            <person name="Guigo R."/>
            <person name="Alvarado L."/>
            <person name="Berlin A."/>
            <person name="Bochicchio J."/>
            <person name="Borenstein D."/>
            <person name="Chapman S."/>
            <person name="Chen Z."/>
            <person name="Engels R."/>
            <person name="Freedman E."/>
            <person name="Gellesch M."/>
            <person name="Goldberg J."/>
            <person name="Griggs A."/>
            <person name="Gujja S."/>
            <person name="Heiman D."/>
            <person name="Hepburn T."/>
            <person name="Howarth C."/>
            <person name="Jen D."/>
            <person name="Larson L."/>
            <person name="Lewis B."/>
            <person name="Mehta T."/>
            <person name="Park D."/>
            <person name="Pearson M."/>
            <person name="Roberts A."/>
            <person name="Saif S."/>
            <person name="Shenoy N."/>
            <person name="Sisk P."/>
            <person name="Stolte C."/>
            <person name="Sykes S."/>
            <person name="Thomson T."/>
            <person name="Walk T."/>
            <person name="White J."/>
            <person name="Yandava C."/>
            <person name="Burger G."/>
            <person name="Gray M.W."/>
            <person name="Holland P.W.H."/>
            <person name="King N."/>
            <person name="Lang F.B.F."/>
            <person name="Roger A.J."/>
            <person name="Ruiz-Trillo I."/>
            <person name="Lander E."/>
            <person name="Nusbaum C."/>
        </authorList>
    </citation>
    <scope>NUCLEOTIDE SEQUENCE [LARGE SCALE GENOMIC DNA]</scope>
    <source>
        <strain evidence="6 7">DAOM BR117</strain>
    </source>
</reference>
<dbReference type="PANTHER" id="PTHR14742">
    <property type="entry name" value="RIBONUCLEASE P SUBUNIT P21"/>
    <property type="match status" value="1"/>
</dbReference>
<feature type="region of interest" description="Disordered" evidence="5">
    <location>
        <begin position="1"/>
        <end position="21"/>
    </location>
</feature>
<evidence type="ECO:0000256" key="2">
    <source>
        <dbReference type="ARBA" id="ARBA00022723"/>
    </source>
</evidence>
<dbReference type="FunCoup" id="A0A0L0HJ71">
    <property type="interactions" value="1"/>
</dbReference>
<protein>
    <submittedName>
        <fullName evidence="6">Uncharacterized protein</fullName>
    </submittedName>
</protein>
<evidence type="ECO:0000313" key="7">
    <source>
        <dbReference type="Proteomes" id="UP000053201"/>
    </source>
</evidence>
<name>A0A0L0HJ71_SPIPD</name>
<dbReference type="Gene3D" id="6.20.50.20">
    <property type="match status" value="1"/>
</dbReference>
<comment type="similarity">
    <text evidence="4">Belongs to the eukaryotic/archaeal RNase P protein component 4 family.</text>
</comment>
<dbReference type="GO" id="GO:0005655">
    <property type="term" value="C:nucleolar ribonuclease P complex"/>
    <property type="evidence" value="ECO:0007669"/>
    <property type="project" value="TreeGrafter"/>
</dbReference>
<dbReference type="GO" id="GO:0008033">
    <property type="term" value="P:tRNA processing"/>
    <property type="evidence" value="ECO:0007669"/>
    <property type="project" value="UniProtKB-KW"/>
</dbReference>
<dbReference type="GeneID" id="27687464"/>
<organism evidence="6 7">
    <name type="scientific">Spizellomyces punctatus (strain DAOM BR117)</name>
    <dbReference type="NCBI Taxonomy" id="645134"/>
    <lineage>
        <taxon>Eukaryota</taxon>
        <taxon>Fungi</taxon>
        <taxon>Fungi incertae sedis</taxon>
        <taxon>Chytridiomycota</taxon>
        <taxon>Chytridiomycota incertae sedis</taxon>
        <taxon>Chytridiomycetes</taxon>
        <taxon>Spizellomycetales</taxon>
        <taxon>Spizellomycetaceae</taxon>
        <taxon>Spizellomyces</taxon>
    </lineage>
</organism>
<keyword evidence="7" id="KW-1185">Reference proteome</keyword>
<dbReference type="eggNOG" id="KOG4394">
    <property type="taxonomic scope" value="Eukaryota"/>
</dbReference>